<dbReference type="EMBL" id="VIWX01000002">
    <property type="protein sequence ID" value="TWF96103.1"/>
    <property type="molecule type" value="Genomic_DNA"/>
</dbReference>
<gene>
    <name evidence="2" type="ORF">FHU35_121104</name>
</gene>
<dbReference type="Pfam" id="PF03995">
    <property type="entry name" value="Inhibitor_I36"/>
    <property type="match status" value="1"/>
</dbReference>
<feature type="chain" id="PRO_5039056723" evidence="1">
    <location>
        <begin position="25"/>
        <end position="133"/>
    </location>
</feature>
<evidence type="ECO:0000256" key="1">
    <source>
        <dbReference type="SAM" id="SignalP"/>
    </source>
</evidence>
<keyword evidence="3" id="KW-1185">Reference proteome</keyword>
<dbReference type="OrthoDB" id="3541237at2"/>
<comment type="caution">
    <text evidence="2">The sequence shown here is derived from an EMBL/GenBank/DDBJ whole genome shotgun (WGS) entry which is preliminary data.</text>
</comment>
<sequence>MNATPIRKAAAVGAGCFLIMGAGAGLASGETPEEANQRALAECGEGNLCVWDDPGYQGRMVSYYECIEVDPFDEFVDGQAGSFLNHQTPGTVAVFFGPDPNNPEGPWVERYHSAAPEEMGDATPLDARGVDPC</sequence>
<evidence type="ECO:0000313" key="3">
    <source>
        <dbReference type="Proteomes" id="UP000316184"/>
    </source>
</evidence>
<accession>A0A561U9R7</accession>
<proteinExistence type="predicted"/>
<evidence type="ECO:0000313" key="2">
    <source>
        <dbReference type="EMBL" id="TWF96103.1"/>
    </source>
</evidence>
<feature type="signal peptide" evidence="1">
    <location>
        <begin position="1"/>
        <end position="24"/>
    </location>
</feature>
<dbReference type="AlphaFoldDB" id="A0A561U9R7"/>
<dbReference type="Proteomes" id="UP000316184">
    <property type="component" value="Unassembled WGS sequence"/>
</dbReference>
<name>A0A561U9R7_9PSEU</name>
<keyword evidence="1" id="KW-0732">Signal</keyword>
<protein>
    <submittedName>
        <fullName evidence="2">Peptidase inhibitor family I36</fullName>
    </submittedName>
</protein>
<organism evidence="2 3">
    <name type="scientific">Saccharopolyspora dendranthemae</name>
    <dbReference type="NCBI Taxonomy" id="1181886"/>
    <lineage>
        <taxon>Bacteria</taxon>
        <taxon>Bacillati</taxon>
        <taxon>Actinomycetota</taxon>
        <taxon>Actinomycetes</taxon>
        <taxon>Pseudonocardiales</taxon>
        <taxon>Pseudonocardiaceae</taxon>
        <taxon>Saccharopolyspora</taxon>
    </lineage>
</organism>
<dbReference type="RefSeq" id="WP_145739551.1">
    <property type="nucleotide sequence ID" value="NZ_VIWX01000002.1"/>
</dbReference>
<reference evidence="2 3" key="1">
    <citation type="submission" date="2019-06" db="EMBL/GenBank/DDBJ databases">
        <title>Sequencing the genomes of 1000 actinobacteria strains.</title>
        <authorList>
            <person name="Klenk H.-P."/>
        </authorList>
    </citation>
    <scope>NUCLEOTIDE SEQUENCE [LARGE SCALE GENOMIC DNA]</scope>
    <source>
        <strain evidence="2 3">DSM 46699</strain>
    </source>
</reference>